<evidence type="ECO:0000313" key="9">
    <source>
        <dbReference type="EMBL" id="MBC8316747.1"/>
    </source>
</evidence>
<dbReference type="InterPro" id="IPR027408">
    <property type="entry name" value="PNPase/RNase_PH_dom_sf"/>
</dbReference>
<dbReference type="InterPro" id="IPR015847">
    <property type="entry name" value="ExoRNase_PH_dom2"/>
</dbReference>
<evidence type="ECO:0000259" key="8">
    <source>
        <dbReference type="Pfam" id="PF03725"/>
    </source>
</evidence>
<keyword evidence="2 6" id="KW-0698">rRNA processing</keyword>
<dbReference type="Proteomes" id="UP000614424">
    <property type="component" value="Unassembled WGS sequence"/>
</dbReference>
<comment type="function">
    <text evidence="6">Phosphorolytic 3'-5' exoribonuclease that plays an important role in tRNA 3'-end maturation. Removes nucleotide residues following the 3'-CCA terminus of tRNAs; can also add nucleotides to the ends of RNA molecules by using nucleoside diphosphates as substrates, but this may not be physiologically important. Probably plays a role in initiation of 16S rRNA degradation (leading to ribosome degradation) during starvation.</text>
</comment>
<dbReference type="GO" id="GO:0031125">
    <property type="term" value="P:rRNA 3'-end processing"/>
    <property type="evidence" value="ECO:0007669"/>
    <property type="project" value="UniProtKB-ARBA"/>
</dbReference>
<dbReference type="FunFam" id="3.30.230.70:FF:000003">
    <property type="entry name" value="Ribonuclease PH"/>
    <property type="match status" value="1"/>
</dbReference>
<dbReference type="HAMAP" id="MF_00564">
    <property type="entry name" value="RNase_PH"/>
    <property type="match status" value="1"/>
</dbReference>
<dbReference type="InterPro" id="IPR036345">
    <property type="entry name" value="ExoRNase_PH_dom2_sf"/>
</dbReference>
<keyword evidence="6 9" id="KW-0548">Nucleotidyltransferase</keyword>
<feature type="binding site" evidence="6">
    <location>
        <begin position="124"/>
        <end position="126"/>
    </location>
    <ligand>
        <name>phosphate</name>
        <dbReference type="ChEBI" id="CHEBI:43474"/>
        <note>substrate</note>
    </ligand>
</feature>
<dbReference type="NCBIfam" id="TIGR01966">
    <property type="entry name" value="RNasePH"/>
    <property type="match status" value="1"/>
</dbReference>
<keyword evidence="4 6" id="KW-0819">tRNA processing</keyword>
<reference evidence="9 10" key="1">
    <citation type="submission" date="2020-08" db="EMBL/GenBank/DDBJ databases">
        <title>Bridging the membrane lipid divide: bacteria of the FCB group superphylum have the potential to synthesize archaeal ether lipids.</title>
        <authorList>
            <person name="Villanueva L."/>
            <person name="Von Meijenfeldt F.A.B."/>
            <person name="Westbye A.B."/>
            <person name="Yadav S."/>
            <person name="Hopmans E.C."/>
            <person name="Dutilh B.E."/>
            <person name="Sinninghe Damste J.S."/>
        </authorList>
    </citation>
    <scope>NUCLEOTIDE SEQUENCE [LARGE SCALE GENOMIC DNA]</scope>
    <source>
        <strain evidence="9">NIOZ-UU47</strain>
    </source>
</reference>
<accession>A0A8J6TF13</accession>
<dbReference type="Pfam" id="PF03725">
    <property type="entry name" value="RNase_PH_C"/>
    <property type="match status" value="1"/>
</dbReference>
<dbReference type="AlphaFoldDB" id="A0A8J6TF13"/>
<dbReference type="PANTHER" id="PTHR11953">
    <property type="entry name" value="EXOSOME COMPLEX COMPONENT"/>
    <property type="match status" value="1"/>
</dbReference>
<dbReference type="SUPFAM" id="SSF54211">
    <property type="entry name" value="Ribosomal protein S5 domain 2-like"/>
    <property type="match status" value="1"/>
</dbReference>
<feature type="binding site" evidence="6">
    <location>
        <position position="86"/>
    </location>
    <ligand>
        <name>phosphate</name>
        <dbReference type="ChEBI" id="CHEBI:43474"/>
        <note>substrate</note>
    </ligand>
</feature>
<keyword evidence="5" id="KW-0694">RNA-binding</keyword>
<evidence type="ECO:0000256" key="3">
    <source>
        <dbReference type="ARBA" id="ARBA00022555"/>
    </source>
</evidence>
<dbReference type="InterPro" id="IPR050080">
    <property type="entry name" value="RNase_PH"/>
</dbReference>
<dbReference type="GO" id="GO:0008033">
    <property type="term" value="P:tRNA processing"/>
    <property type="evidence" value="ECO:0007669"/>
    <property type="project" value="UniProtKB-UniRule"/>
</dbReference>
<dbReference type="InterPro" id="IPR001247">
    <property type="entry name" value="ExoRNase_PH_dom1"/>
</dbReference>
<dbReference type="PROSITE" id="PS01277">
    <property type="entry name" value="RIBONUCLEASE_PH"/>
    <property type="match status" value="1"/>
</dbReference>
<name>A0A8J6TF13_9BACT</name>
<dbReference type="GO" id="GO:0000049">
    <property type="term" value="F:tRNA binding"/>
    <property type="evidence" value="ECO:0007669"/>
    <property type="project" value="UniProtKB-UniRule"/>
</dbReference>
<comment type="subunit">
    <text evidence="6">Homohexameric ring arranged as a trimer of dimers.</text>
</comment>
<proteinExistence type="inferred from homology"/>
<evidence type="ECO:0000256" key="5">
    <source>
        <dbReference type="ARBA" id="ARBA00022884"/>
    </source>
</evidence>
<dbReference type="EMBL" id="JACNJZ010000052">
    <property type="protein sequence ID" value="MBC8316747.1"/>
    <property type="molecule type" value="Genomic_DNA"/>
</dbReference>
<comment type="similarity">
    <text evidence="1 6">Belongs to the RNase PH family.</text>
</comment>
<comment type="catalytic activity">
    <reaction evidence="6">
        <text>tRNA(n+1) + phosphate = tRNA(n) + a ribonucleoside 5'-diphosphate</text>
        <dbReference type="Rhea" id="RHEA:10628"/>
        <dbReference type="Rhea" id="RHEA-COMP:17343"/>
        <dbReference type="Rhea" id="RHEA-COMP:17344"/>
        <dbReference type="ChEBI" id="CHEBI:43474"/>
        <dbReference type="ChEBI" id="CHEBI:57930"/>
        <dbReference type="ChEBI" id="CHEBI:173114"/>
        <dbReference type="EC" id="2.7.7.56"/>
    </reaction>
</comment>
<evidence type="ECO:0000256" key="2">
    <source>
        <dbReference type="ARBA" id="ARBA00022552"/>
    </source>
</evidence>
<gene>
    <name evidence="6 9" type="primary">rph</name>
    <name evidence="9" type="ORF">H8E41_02505</name>
</gene>
<feature type="domain" description="Exoribonuclease phosphorolytic" evidence="8">
    <location>
        <begin position="160"/>
        <end position="223"/>
    </location>
</feature>
<keyword evidence="6 9" id="KW-0808">Transferase</keyword>
<dbReference type="InterPro" id="IPR020568">
    <property type="entry name" value="Ribosomal_Su5_D2-typ_SF"/>
</dbReference>
<protein>
    <recommendedName>
        <fullName evidence="6">Ribonuclease PH</fullName>
        <shortName evidence="6">RNase PH</shortName>
        <ecNumber evidence="6">2.7.7.56</ecNumber>
    </recommendedName>
    <alternativeName>
        <fullName evidence="6">tRNA nucleotidyltransferase</fullName>
    </alternativeName>
</protein>
<evidence type="ECO:0000256" key="1">
    <source>
        <dbReference type="ARBA" id="ARBA00006678"/>
    </source>
</evidence>
<evidence type="ECO:0000313" key="10">
    <source>
        <dbReference type="Proteomes" id="UP000614424"/>
    </source>
</evidence>
<dbReference type="Gene3D" id="3.30.230.70">
    <property type="entry name" value="GHMP Kinase, N-terminal domain"/>
    <property type="match status" value="1"/>
</dbReference>
<evidence type="ECO:0000256" key="4">
    <source>
        <dbReference type="ARBA" id="ARBA00022694"/>
    </source>
</evidence>
<dbReference type="PANTHER" id="PTHR11953:SF0">
    <property type="entry name" value="EXOSOME COMPLEX COMPONENT RRP41"/>
    <property type="match status" value="1"/>
</dbReference>
<dbReference type="GO" id="GO:0009022">
    <property type="term" value="F:tRNA nucleotidyltransferase activity"/>
    <property type="evidence" value="ECO:0007669"/>
    <property type="project" value="UniProtKB-UniRule"/>
</dbReference>
<comment type="caution">
    <text evidence="9">The sequence shown here is derived from an EMBL/GenBank/DDBJ whole genome shotgun (WGS) entry which is preliminary data.</text>
</comment>
<dbReference type="Pfam" id="PF01138">
    <property type="entry name" value="RNase_PH"/>
    <property type="match status" value="1"/>
</dbReference>
<dbReference type="InterPro" id="IPR002381">
    <property type="entry name" value="RNase_PH_bac-type"/>
</dbReference>
<evidence type="ECO:0000256" key="6">
    <source>
        <dbReference type="HAMAP-Rule" id="MF_00564"/>
    </source>
</evidence>
<dbReference type="SUPFAM" id="SSF55666">
    <property type="entry name" value="Ribonuclease PH domain 2-like"/>
    <property type="match status" value="1"/>
</dbReference>
<feature type="domain" description="Exoribonuclease phosphorolytic" evidence="7">
    <location>
        <begin position="11"/>
        <end position="140"/>
    </location>
</feature>
<organism evidence="9 10">
    <name type="scientific">Candidatus Desulfobia pelagia</name>
    <dbReference type="NCBI Taxonomy" id="2841692"/>
    <lineage>
        <taxon>Bacteria</taxon>
        <taxon>Pseudomonadati</taxon>
        <taxon>Thermodesulfobacteriota</taxon>
        <taxon>Desulfobulbia</taxon>
        <taxon>Desulfobulbales</taxon>
        <taxon>Desulfobulbaceae</taxon>
        <taxon>Candidatus Desulfobia</taxon>
    </lineage>
</organism>
<dbReference type="GO" id="GO:0000175">
    <property type="term" value="F:3'-5'-RNA exonuclease activity"/>
    <property type="evidence" value="ECO:0007669"/>
    <property type="project" value="UniProtKB-UniRule"/>
</dbReference>
<dbReference type="EC" id="2.7.7.56" evidence="6"/>
<sequence length="236" mass="26044">MQRHNDRNSDELRPLIIIPDFQPQADSSLLIKMGNTHVLCAVTVEEKVPPFLKDSGQGWITAEYGMLPCATDSRVMREVSKGRSGRTYEIQRLIGRSLRMMVDLKTLGERTIRVDCDVINADGGTRTASITGAALAVRNALKGLVESGVLGQMPRVMALAAVSCGIVDGVPLLDLDYKEDSTAEADANFVMTEDGRWIEVQATAEGRPMSRDEFTQLTDLAQNGIYQLLELWKDEE</sequence>
<evidence type="ECO:0000259" key="7">
    <source>
        <dbReference type="Pfam" id="PF01138"/>
    </source>
</evidence>
<keyword evidence="3 6" id="KW-0820">tRNA-binding</keyword>
<dbReference type="GO" id="GO:0016075">
    <property type="term" value="P:rRNA catabolic process"/>
    <property type="evidence" value="ECO:0007669"/>
    <property type="project" value="UniProtKB-UniRule"/>
</dbReference>
<dbReference type="InterPro" id="IPR018336">
    <property type="entry name" value="RNase_PH_CS"/>
</dbReference>